<feature type="compositionally biased region" description="Polar residues" evidence="1">
    <location>
        <begin position="1"/>
        <end position="16"/>
    </location>
</feature>
<reference evidence="3" key="1">
    <citation type="submission" date="2021-10" db="EMBL/GenBank/DDBJ databases">
        <title>Tropical sea cucumber genome reveals ecological adaptation and Cuvierian tubules defense mechanism.</title>
        <authorList>
            <person name="Chen T."/>
        </authorList>
    </citation>
    <scope>NUCLEOTIDE SEQUENCE</scope>
    <source>
        <strain evidence="3">Nanhai2018</strain>
        <tissue evidence="3">Muscle</tissue>
    </source>
</reference>
<protein>
    <submittedName>
        <fullName evidence="3">Uncharacterized protein</fullName>
    </submittedName>
</protein>
<evidence type="ECO:0000313" key="4">
    <source>
        <dbReference type="Proteomes" id="UP001152320"/>
    </source>
</evidence>
<feature type="transmembrane region" description="Helical" evidence="2">
    <location>
        <begin position="130"/>
        <end position="150"/>
    </location>
</feature>
<evidence type="ECO:0000256" key="1">
    <source>
        <dbReference type="SAM" id="MobiDB-lite"/>
    </source>
</evidence>
<keyword evidence="2" id="KW-0812">Transmembrane</keyword>
<evidence type="ECO:0000313" key="3">
    <source>
        <dbReference type="EMBL" id="KAJ8034306.1"/>
    </source>
</evidence>
<evidence type="ECO:0000256" key="2">
    <source>
        <dbReference type="SAM" id="Phobius"/>
    </source>
</evidence>
<sequence>MVKKYQGQNQLSSTTRTKIKKTEMPPQEIQEQTIAYLIEENTIQLLLASDVTINIEENLIHETLQADSGQDWQQVFDVLLTVKAKMTTYNGEATKISFLEDQCCNTSIPTAATHFNFHPTSLTLLSLQGILLLHLASFFFFFFFWFFTFIHNCSVESSKTPSNRFLPSHITINLEQNLIHETLQVHGQDWQQVFHALLPLKGEMTTYKGEAIMISLQED</sequence>
<proteinExistence type="predicted"/>
<name>A0A9Q1H6K5_HOLLE</name>
<keyword evidence="4" id="KW-1185">Reference proteome</keyword>
<dbReference type="Proteomes" id="UP001152320">
    <property type="component" value="Chromosome 10"/>
</dbReference>
<dbReference type="AlphaFoldDB" id="A0A9Q1H6K5"/>
<accession>A0A9Q1H6K5</accession>
<comment type="caution">
    <text evidence="3">The sequence shown here is derived from an EMBL/GenBank/DDBJ whole genome shotgun (WGS) entry which is preliminary data.</text>
</comment>
<feature type="region of interest" description="Disordered" evidence="1">
    <location>
        <begin position="1"/>
        <end position="25"/>
    </location>
</feature>
<dbReference type="EMBL" id="JAIZAY010000010">
    <property type="protein sequence ID" value="KAJ8034306.1"/>
    <property type="molecule type" value="Genomic_DNA"/>
</dbReference>
<keyword evidence="2" id="KW-0472">Membrane</keyword>
<organism evidence="3 4">
    <name type="scientific">Holothuria leucospilota</name>
    <name type="common">Black long sea cucumber</name>
    <name type="synonym">Mertensiothuria leucospilota</name>
    <dbReference type="NCBI Taxonomy" id="206669"/>
    <lineage>
        <taxon>Eukaryota</taxon>
        <taxon>Metazoa</taxon>
        <taxon>Echinodermata</taxon>
        <taxon>Eleutherozoa</taxon>
        <taxon>Echinozoa</taxon>
        <taxon>Holothuroidea</taxon>
        <taxon>Aspidochirotacea</taxon>
        <taxon>Aspidochirotida</taxon>
        <taxon>Holothuriidae</taxon>
        <taxon>Holothuria</taxon>
    </lineage>
</organism>
<gene>
    <name evidence="3" type="ORF">HOLleu_21085</name>
</gene>
<keyword evidence="2" id="KW-1133">Transmembrane helix</keyword>